<evidence type="ECO:0000256" key="3">
    <source>
        <dbReference type="ARBA" id="ARBA00019696"/>
    </source>
</evidence>
<dbReference type="VEuPathDB" id="VectorBase:GBRI005214"/>
<evidence type="ECO:0000256" key="1">
    <source>
        <dbReference type="ARBA" id="ARBA00004123"/>
    </source>
</evidence>
<comment type="similarity">
    <text evidence="2">Belongs to the Mediator complex subunit 23 family.</text>
</comment>
<dbReference type="PANTHER" id="PTHR12691">
    <property type="entry name" value="MEDIATOR OF RNA POLYMERASE II TRANSCRIPTION SUBUNIT 23"/>
    <property type="match status" value="1"/>
</dbReference>
<dbReference type="STRING" id="37001.A0A1A9W3M7"/>
<comment type="subcellular location">
    <subcellularLocation>
        <location evidence="1">Nucleus</location>
    </subcellularLocation>
</comment>
<keyword evidence="6" id="KW-0539">Nucleus</keyword>
<evidence type="ECO:0000256" key="6">
    <source>
        <dbReference type="ARBA" id="ARBA00023242"/>
    </source>
</evidence>
<reference evidence="8" key="2">
    <citation type="submission" date="2020-05" db="UniProtKB">
        <authorList>
            <consortium name="EnsemblMetazoa"/>
        </authorList>
    </citation>
    <scope>IDENTIFICATION</scope>
    <source>
        <strain evidence="8">IAEA</strain>
    </source>
</reference>
<organism evidence="8 9">
    <name type="scientific">Glossina brevipalpis</name>
    <dbReference type="NCBI Taxonomy" id="37001"/>
    <lineage>
        <taxon>Eukaryota</taxon>
        <taxon>Metazoa</taxon>
        <taxon>Ecdysozoa</taxon>
        <taxon>Arthropoda</taxon>
        <taxon>Hexapoda</taxon>
        <taxon>Insecta</taxon>
        <taxon>Pterygota</taxon>
        <taxon>Neoptera</taxon>
        <taxon>Endopterygota</taxon>
        <taxon>Diptera</taxon>
        <taxon>Brachycera</taxon>
        <taxon>Muscomorpha</taxon>
        <taxon>Hippoboscoidea</taxon>
        <taxon>Glossinidae</taxon>
        <taxon>Glossina</taxon>
    </lineage>
</organism>
<dbReference type="GO" id="GO:0005667">
    <property type="term" value="C:transcription regulator complex"/>
    <property type="evidence" value="ECO:0007669"/>
    <property type="project" value="TreeGrafter"/>
</dbReference>
<dbReference type="PANTHER" id="PTHR12691:SF10">
    <property type="entry name" value="MEDIATOR OF RNA POLYMERASE II TRANSCRIPTION SUBUNIT 23"/>
    <property type="match status" value="1"/>
</dbReference>
<dbReference type="Pfam" id="PF11573">
    <property type="entry name" value="Med23"/>
    <property type="match status" value="1"/>
</dbReference>
<evidence type="ECO:0000256" key="5">
    <source>
        <dbReference type="ARBA" id="ARBA00023163"/>
    </source>
</evidence>
<protein>
    <recommendedName>
        <fullName evidence="3">Mediator of RNA polymerase II transcription subunit 23</fullName>
    </recommendedName>
    <alternativeName>
        <fullName evidence="7">Mediator complex subunit 23</fullName>
    </alternativeName>
</protein>
<name>A0A1A9W3M7_9MUSC</name>
<dbReference type="GO" id="GO:0010628">
    <property type="term" value="P:positive regulation of gene expression"/>
    <property type="evidence" value="ECO:0007669"/>
    <property type="project" value="TreeGrafter"/>
</dbReference>
<evidence type="ECO:0000313" key="9">
    <source>
        <dbReference type="Proteomes" id="UP000091820"/>
    </source>
</evidence>
<accession>A0A1A9W3M7</accession>
<dbReference type="GO" id="GO:0016592">
    <property type="term" value="C:mediator complex"/>
    <property type="evidence" value="ECO:0007669"/>
    <property type="project" value="TreeGrafter"/>
</dbReference>
<sequence length="230" mass="27003">MLPIVERFDYADHLMNSRKLDRNILKFILKGSLPYEPELVEEQPQLLRYVLEQMYSKEMVSIMLNLQKQQKQRCNTLEEQLLIIAGNFQLTVHIAGNNDINATNFYLERPWNHMAKYSIKSKVQCVTETQKPQYVMKSIEKHQAIHLRKVSSYRRCTIVENNQYDKPEEHGLSNISLISEICIVITVRCGSEITHDLSQCTEAMQLWGYRKIENFTDYTFDPITLPPPFT</sequence>
<dbReference type="GO" id="GO:0006357">
    <property type="term" value="P:regulation of transcription by RNA polymerase II"/>
    <property type="evidence" value="ECO:0007669"/>
    <property type="project" value="TreeGrafter"/>
</dbReference>
<evidence type="ECO:0000256" key="2">
    <source>
        <dbReference type="ARBA" id="ARBA00010222"/>
    </source>
</evidence>
<proteinExistence type="inferred from homology"/>
<dbReference type="Proteomes" id="UP000091820">
    <property type="component" value="Unassembled WGS sequence"/>
</dbReference>
<reference evidence="9" key="1">
    <citation type="submission" date="2014-03" db="EMBL/GenBank/DDBJ databases">
        <authorList>
            <person name="Aksoy S."/>
            <person name="Warren W."/>
            <person name="Wilson R.K."/>
        </authorList>
    </citation>
    <scope>NUCLEOTIDE SEQUENCE [LARGE SCALE GENOMIC DNA]</scope>
    <source>
        <strain evidence="9">IAEA</strain>
    </source>
</reference>
<dbReference type="AlphaFoldDB" id="A0A1A9W3M7"/>
<dbReference type="EnsemblMetazoa" id="GBRI005214-RA">
    <property type="protein sequence ID" value="GBRI005214-PA"/>
    <property type="gene ID" value="GBRI005214"/>
</dbReference>
<evidence type="ECO:0000256" key="4">
    <source>
        <dbReference type="ARBA" id="ARBA00023015"/>
    </source>
</evidence>
<keyword evidence="5" id="KW-0804">Transcription</keyword>
<keyword evidence="4" id="KW-0805">Transcription regulation</keyword>
<evidence type="ECO:0000256" key="7">
    <source>
        <dbReference type="ARBA" id="ARBA00031961"/>
    </source>
</evidence>
<dbReference type="InterPro" id="IPR021629">
    <property type="entry name" value="Mediator_Med23"/>
</dbReference>
<evidence type="ECO:0000313" key="8">
    <source>
        <dbReference type="EnsemblMetazoa" id="GBRI005214-PA"/>
    </source>
</evidence>
<keyword evidence="9" id="KW-1185">Reference proteome</keyword>